<dbReference type="Proteomes" id="UP000187209">
    <property type="component" value="Unassembled WGS sequence"/>
</dbReference>
<gene>
    <name evidence="2" type="ORF">SteCoe_1733</name>
</gene>
<protein>
    <submittedName>
        <fullName evidence="2">Uncharacterized protein</fullName>
    </submittedName>
</protein>
<dbReference type="EMBL" id="MPUH01000018">
    <property type="protein sequence ID" value="OMJ95030.1"/>
    <property type="molecule type" value="Genomic_DNA"/>
</dbReference>
<organism evidence="2 3">
    <name type="scientific">Stentor coeruleus</name>
    <dbReference type="NCBI Taxonomy" id="5963"/>
    <lineage>
        <taxon>Eukaryota</taxon>
        <taxon>Sar</taxon>
        <taxon>Alveolata</taxon>
        <taxon>Ciliophora</taxon>
        <taxon>Postciliodesmatophora</taxon>
        <taxon>Heterotrichea</taxon>
        <taxon>Heterotrichida</taxon>
        <taxon>Stentoridae</taxon>
        <taxon>Stentor</taxon>
    </lineage>
</organism>
<comment type="caution">
    <text evidence="2">The sequence shown here is derived from an EMBL/GenBank/DDBJ whole genome shotgun (WGS) entry which is preliminary data.</text>
</comment>
<feature type="region of interest" description="Disordered" evidence="1">
    <location>
        <begin position="1"/>
        <end position="22"/>
    </location>
</feature>
<evidence type="ECO:0000313" key="3">
    <source>
        <dbReference type="Proteomes" id="UP000187209"/>
    </source>
</evidence>
<sequence length="158" mass="18818">MRNKIRSLSVSSSSPNFKSKQKNLLNPITPKIYFTTSVDFEAIPLPPKRKITRKIFRNSSSNNIETLDNMIQELGLIGTKDLRKYVNITQRDLENKVNYLKAITRLNIEEQSKVKDRKWKNKKYIQEEEKEIRMIISRDTNKARRYNEEILKTRSIWK</sequence>
<reference evidence="2 3" key="1">
    <citation type="submission" date="2016-11" db="EMBL/GenBank/DDBJ databases">
        <title>The macronuclear genome of Stentor coeruleus: a giant cell with tiny introns.</title>
        <authorList>
            <person name="Slabodnick M."/>
            <person name="Ruby J.G."/>
            <person name="Reiff S.B."/>
            <person name="Swart E.C."/>
            <person name="Gosai S."/>
            <person name="Prabakaran S."/>
            <person name="Witkowska E."/>
            <person name="Larue G.E."/>
            <person name="Fisher S."/>
            <person name="Freeman R.M."/>
            <person name="Gunawardena J."/>
            <person name="Chu W."/>
            <person name="Stover N.A."/>
            <person name="Gregory B.D."/>
            <person name="Nowacki M."/>
            <person name="Derisi J."/>
            <person name="Roy S.W."/>
            <person name="Marshall W.F."/>
            <person name="Sood P."/>
        </authorList>
    </citation>
    <scope>NUCLEOTIDE SEQUENCE [LARGE SCALE GENOMIC DNA]</scope>
    <source>
        <strain evidence="2">WM001</strain>
    </source>
</reference>
<evidence type="ECO:0000313" key="2">
    <source>
        <dbReference type="EMBL" id="OMJ95030.1"/>
    </source>
</evidence>
<dbReference type="AlphaFoldDB" id="A0A1R2D1E9"/>
<proteinExistence type="predicted"/>
<accession>A0A1R2D1E9</accession>
<evidence type="ECO:0000256" key="1">
    <source>
        <dbReference type="SAM" id="MobiDB-lite"/>
    </source>
</evidence>
<feature type="compositionally biased region" description="Low complexity" evidence="1">
    <location>
        <begin position="1"/>
        <end position="18"/>
    </location>
</feature>
<keyword evidence="3" id="KW-1185">Reference proteome</keyword>
<name>A0A1R2D1E9_9CILI</name>